<evidence type="ECO:0000313" key="1">
    <source>
        <dbReference type="EMBL" id="KAI9921929.1"/>
    </source>
</evidence>
<sequence>MTRVSSNLKSGVTTRGNSLPRKSRLPTQHAGVQLWFNGHTHGENHDYSSTLQMHFVTNGAGGGIQKESASGIPDFAKSSSFNATKIGGMATKLYWYIPIDGAPGEEC</sequence>
<accession>A0ACC0WT51</accession>
<organism evidence="1 2">
    <name type="scientific">Peronosclerospora sorghi</name>
    <dbReference type="NCBI Taxonomy" id="230839"/>
    <lineage>
        <taxon>Eukaryota</taxon>
        <taxon>Sar</taxon>
        <taxon>Stramenopiles</taxon>
        <taxon>Oomycota</taxon>
        <taxon>Peronosporomycetes</taxon>
        <taxon>Peronosporales</taxon>
        <taxon>Peronosporaceae</taxon>
        <taxon>Peronosclerospora</taxon>
    </lineage>
</organism>
<name>A0ACC0WT51_9STRA</name>
<protein>
    <submittedName>
        <fullName evidence="1">Uncharacterized protein</fullName>
    </submittedName>
</protein>
<evidence type="ECO:0000313" key="2">
    <source>
        <dbReference type="Proteomes" id="UP001163321"/>
    </source>
</evidence>
<proteinExistence type="predicted"/>
<dbReference type="Proteomes" id="UP001163321">
    <property type="component" value="Chromosome 1"/>
</dbReference>
<gene>
    <name evidence="1" type="ORF">PsorP6_002743</name>
</gene>
<dbReference type="EMBL" id="CM047580">
    <property type="protein sequence ID" value="KAI9921929.1"/>
    <property type="molecule type" value="Genomic_DNA"/>
</dbReference>
<reference evidence="1 2" key="1">
    <citation type="journal article" date="2022" name="bioRxiv">
        <title>The genome of the oomycete Peronosclerospora sorghi, a cosmopolitan pathogen of maize and sorghum, is inflated with dispersed pseudogenes.</title>
        <authorList>
            <person name="Fletcher K."/>
            <person name="Martin F."/>
            <person name="Isakeit T."/>
            <person name="Cavanaugh K."/>
            <person name="Magill C."/>
            <person name="Michelmore R."/>
        </authorList>
    </citation>
    <scope>NUCLEOTIDE SEQUENCE [LARGE SCALE GENOMIC DNA]</scope>
    <source>
        <strain evidence="1">P6</strain>
    </source>
</reference>
<comment type="caution">
    <text evidence="1">The sequence shown here is derived from an EMBL/GenBank/DDBJ whole genome shotgun (WGS) entry which is preliminary data.</text>
</comment>
<keyword evidence="2" id="KW-1185">Reference proteome</keyword>